<keyword evidence="2" id="KW-0288">FMN</keyword>
<reference evidence="6 7" key="1">
    <citation type="submission" date="2020-04" db="EMBL/GenBank/DDBJ databases">
        <authorList>
            <person name="Klaysubun C."/>
            <person name="Duangmal K."/>
            <person name="Lipun K."/>
        </authorList>
    </citation>
    <scope>NUCLEOTIDE SEQUENCE [LARGE SCALE GENOMIC DNA]</scope>
    <source>
        <strain evidence="6 7">JCM 11839</strain>
    </source>
</reference>
<dbReference type="Pfam" id="PF00296">
    <property type="entry name" value="Bac_luciferase"/>
    <property type="match status" value="1"/>
</dbReference>
<evidence type="ECO:0000313" key="6">
    <source>
        <dbReference type="EMBL" id="NMH81987.1"/>
    </source>
</evidence>
<organism evidence="6 7">
    <name type="scientific">Pseudonocardia xinjiangensis</name>
    <dbReference type="NCBI Taxonomy" id="75289"/>
    <lineage>
        <taxon>Bacteria</taxon>
        <taxon>Bacillati</taxon>
        <taxon>Actinomycetota</taxon>
        <taxon>Actinomycetes</taxon>
        <taxon>Pseudonocardiales</taxon>
        <taxon>Pseudonocardiaceae</taxon>
        <taxon>Pseudonocardia</taxon>
    </lineage>
</organism>
<keyword evidence="1" id="KW-0285">Flavoprotein</keyword>
<keyword evidence="7" id="KW-1185">Reference proteome</keyword>
<keyword evidence="3" id="KW-0560">Oxidoreductase</keyword>
<protein>
    <submittedName>
        <fullName evidence="6">LLM class flavin-dependent oxidoreductase</fullName>
    </submittedName>
</protein>
<keyword evidence="4" id="KW-0503">Monooxygenase</keyword>
<dbReference type="RefSeq" id="WP_169400007.1">
    <property type="nucleotide sequence ID" value="NZ_BAAAJH010000001.1"/>
</dbReference>
<dbReference type="InterPro" id="IPR050172">
    <property type="entry name" value="SsuD_RutA_monooxygenase"/>
</dbReference>
<evidence type="ECO:0000256" key="4">
    <source>
        <dbReference type="ARBA" id="ARBA00023033"/>
    </source>
</evidence>
<dbReference type="EMBL" id="JAAXKY010000187">
    <property type="protein sequence ID" value="NMH81987.1"/>
    <property type="molecule type" value="Genomic_DNA"/>
</dbReference>
<dbReference type="NCBIfam" id="TIGR03619">
    <property type="entry name" value="F420_Rv2161c"/>
    <property type="match status" value="1"/>
</dbReference>
<dbReference type="InterPro" id="IPR019921">
    <property type="entry name" value="Lucif-like_OxRdtase_Rv2161c"/>
</dbReference>
<accession>A0ABX1RNL7</accession>
<dbReference type="InterPro" id="IPR036661">
    <property type="entry name" value="Luciferase-like_sf"/>
</dbReference>
<sequence>MTATVNVGVRIPSADAPDPAELRAFVQRAEALGFESIWVGDHVFHHTDVLQPLDLLSWVAGQTHRVRLGTAVVLAAYLHPVHLAKSAATVDRLSGGRLVLGVALGGTPDEFASLGVPIQQRLGRLLENVTIARRLWREDGVDHAGRYHHLTGASVRPKPLQDPLPVYFGARSEAMLNRLALVADGWVASGHFTTAEFLAGIRTIRERAEASGRDPDRLGITKVQGVSVHRDGRVALDRARRHWQRYYGPAFDVERSVIHGTPEQCADRLAAFTAADGRELTLILEPTSLDVEELDLLHEATRELC</sequence>
<evidence type="ECO:0000259" key="5">
    <source>
        <dbReference type="Pfam" id="PF00296"/>
    </source>
</evidence>
<evidence type="ECO:0000256" key="2">
    <source>
        <dbReference type="ARBA" id="ARBA00022643"/>
    </source>
</evidence>
<dbReference type="Gene3D" id="3.20.20.30">
    <property type="entry name" value="Luciferase-like domain"/>
    <property type="match status" value="1"/>
</dbReference>
<proteinExistence type="predicted"/>
<dbReference type="PANTHER" id="PTHR42847:SF4">
    <property type="entry name" value="ALKANESULFONATE MONOOXYGENASE-RELATED"/>
    <property type="match status" value="1"/>
</dbReference>
<evidence type="ECO:0000256" key="3">
    <source>
        <dbReference type="ARBA" id="ARBA00023002"/>
    </source>
</evidence>
<dbReference type="PANTHER" id="PTHR42847">
    <property type="entry name" value="ALKANESULFONATE MONOOXYGENASE"/>
    <property type="match status" value="1"/>
</dbReference>
<comment type="caution">
    <text evidence="6">The sequence shown here is derived from an EMBL/GenBank/DDBJ whole genome shotgun (WGS) entry which is preliminary data.</text>
</comment>
<dbReference type="Proteomes" id="UP001296706">
    <property type="component" value="Unassembled WGS sequence"/>
</dbReference>
<name>A0ABX1RNL7_9PSEU</name>
<gene>
    <name evidence="6" type="ORF">HF577_33480</name>
</gene>
<dbReference type="SUPFAM" id="SSF51679">
    <property type="entry name" value="Bacterial luciferase-like"/>
    <property type="match status" value="1"/>
</dbReference>
<dbReference type="InterPro" id="IPR011251">
    <property type="entry name" value="Luciferase-like_dom"/>
</dbReference>
<feature type="domain" description="Luciferase-like" evidence="5">
    <location>
        <begin position="14"/>
        <end position="246"/>
    </location>
</feature>
<evidence type="ECO:0000256" key="1">
    <source>
        <dbReference type="ARBA" id="ARBA00022630"/>
    </source>
</evidence>
<evidence type="ECO:0000313" key="7">
    <source>
        <dbReference type="Proteomes" id="UP001296706"/>
    </source>
</evidence>